<dbReference type="InterPro" id="IPR000515">
    <property type="entry name" value="MetI-like"/>
</dbReference>
<dbReference type="PROSITE" id="PS50928">
    <property type="entry name" value="ABC_TM1"/>
    <property type="match status" value="1"/>
</dbReference>
<proteinExistence type="inferred from homology"/>
<dbReference type="Pfam" id="PF00528">
    <property type="entry name" value="BPD_transp_1"/>
    <property type="match status" value="1"/>
</dbReference>
<comment type="similarity">
    <text evidence="2">Belongs to the binding-protein-dependent transport system permease family. CysTW subfamily.</text>
</comment>
<sequence length="247" mass="26910">MNVIADILEFFTGIIRAIPEIPMNVADFFDKYGALLSQNTGITLYMVFVSTALAYVIGIPIGICLVITSENGLRPNRHIYRFLDVIVNIVRSIPFLILLILIMPITKQIVGKTWGAEATIVPLVFAAAPFIARMVESSLMEVDHGVIEAAQSMGASNWTIVWRVMVSEARSSLLVGATIALATILGYSAMAGSVGGGGLGDVAIQYGYYRYQTGVMVVTVALLVIMVQIMQAFGMWLSKRLDKRITK</sequence>
<evidence type="ECO:0000259" key="9">
    <source>
        <dbReference type="PROSITE" id="PS50928"/>
    </source>
</evidence>
<feature type="transmembrane region" description="Helical" evidence="8">
    <location>
        <begin position="214"/>
        <end position="237"/>
    </location>
</feature>
<evidence type="ECO:0000313" key="11">
    <source>
        <dbReference type="Proteomes" id="UP000184278"/>
    </source>
</evidence>
<keyword evidence="11" id="KW-1185">Reference proteome</keyword>
<name>A0A1M6BBW0_BUTFI</name>
<dbReference type="GO" id="GO:0005886">
    <property type="term" value="C:plasma membrane"/>
    <property type="evidence" value="ECO:0007669"/>
    <property type="project" value="UniProtKB-SubCell"/>
</dbReference>
<dbReference type="Gene3D" id="1.10.3720.10">
    <property type="entry name" value="MetI-like"/>
    <property type="match status" value="1"/>
</dbReference>
<feature type="transmembrane region" description="Helical" evidence="8">
    <location>
        <begin position="42"/>
        <end position="67"/>
    </location>
</feature>
<evidence type="ECO:0000256" key="6">
    <source>
        <dbReference type="ARBA" id="ARBA00022989"/>
    </source>
</evidence>
<evidence type="ECO:0000256" key="4">
    <source>
        <dbReference type="ARBA" id="ARBA00022475"/>
    </source>
</evidence>
<dbReference type="SUPFAM" id="SSF161098">
    <property type="entry name" value="MetI-like"/>
    <property type="match status" value="1"/>
</dbReference>
<evidence type="ECO:0000256" key="8">
    <source>
        <dbReference type="RuleBase" id="RU363032"/>
    </source>
</evidence>
<evidence type="ECO:0000256" key="3">
    <source>
        <dbReference type="ARBA" id="ARBA00022448"/>
    </source>
</evidence>
<evidence type="ECO:0000313" key="10">
    <source>
        <dbReference type="EMBL" id="SHI46157.1"/>
    </source>
</evidence>
<keyword evidence="3 8" id="KW-0813">Transport</keyword>
<dbReference type="PANTHER" id="PTHR30450:SF1">
    <property type="entry name" value="D-METHIONINE TRANSPORT SYSTEM PERMEASE PROTEIN METI-RELATED"/>
    <property type="match status" value="1"/>
</dbReference>
<organism evidence="10 11">
    <name type="scientific">Butyrivibrio fibrisolvens DSM 3071</name>
    <dbReference type="NCBI Taxonomy" id="1121131"/>
    <lineage>
        <taxon>Bacteria</taxon>
        <taxon>Bacillati</taxon>
        <taxon>Bacillota</taxon>
        <taxon>Clostridia</taxon>
        <taxon>Lachnospirales</taxon>
        <taxon>Lachnospiraceae</taxon>
        <taxon>Butyrivibrio</taxon>
    </lineage>
</organism>
<dbReference type="PANTHER" id="PTHR30450">
    <property type="entry name" value="ABC TRANSPORTER PERMEASE"/>
    <property type="match status" value="1"/>
</dbReference>
<feature type="transmembrane region" description="Helical" evidence="8">
    <location>
        <begin position="173"/>
        <end position="194"/>
    </location>
</feature>
<dbReference type="FunFam" id="1.10.3720.10:FF:000002">
    <property type="entry name" value="D-methionine ABC transporter permease MetI"/>
    <property type="match status" value="1"/>
</dbReference>
<feature type="domain" description="ABC transmembrane type-1" evidence="9">
    <location>
        <begin position="40"/>
        <end position="234"/>
    </location>
</feature>
<evidence type="ECO:0000256" key="7">
    <source>
        <dbReference type="ARBA" id="ARBA00023136"/>
    </source>
</evidence>
<comment type="subcellular location">
    <subcellularLocation>
        <location evidence="1 8">Cell membrane</location>
        <topology evidence="1 8">Multi-pass membrane protein</topology>
    </subcellularLocation>
</comment>
<dbReference type="GO" id="GO:0048473">
    <property type="term" value="P:D-methionine transmembrane transport"/>
    <property type="evidence" value="ECO:0007669"/>
    <property type="project" value="TreeGrafter"/>
</dbReference>
<gene>
    <name evidence="10" type="ORF">SAMN02745229_03121</name>
</gene>
<evidence type="ECO:0000256" key="2">
    <source>
        <dbReference type="ARBA" id="ARBA00007069"/>
    </source>
</evidence>
<reference evidence="11" key="1">
    <citation type="submission" date="2016-11" db="EMBL/GenBank/DDBJ databases">
        <authorList>
            <person name="Varghese N."/>
            <person name="Submissions S."/>
        </authorList>
    </citation>
    <scope>NUCLEOTIDE SEQUENCE [LARGE SCALE GENOMIC DNA]</scope>
    <source>
        <strain evidence="11">DSM 3071</strain>
    </source>
</reference>
<evidence type="ECO:0000256" key="5">
    <source>
        <dbReference type="ARBA" id="ARBA00022692"/>
    </source>
</evidence>
<dbReference type="EMBL" id="FQXK01000030">
    <property type="protein sequence ID" value="SHI46157.1"/>
    <property type="molecule type" value="Genomic_DNA"/>
</dbReference>
<keyword evidence="7 8" id="KW-0472">Membrane</keyword>
<keyword evidence="4" id="KW-1003">Cell membrane</keyword>
<dbReference type="STRING" id="1121131.SAMN02745229_03121"/>
<feature type="transmembrane region" description="Helical" evidence="8">
    <location>
        <begin position="79"/>
        <end position="102"/>
    </location>
</feature>
<keyword evidence="6 8" id="KW-1133">Transmembrane helix</keyword>
<dbReference type="InterPro" id="IPR051322">
    <property type="entry name" value="AA_ABC_Transporter_Permease"/>
</dbReference>
<accession>A0A1M6BBW0</accession>
<protein>
    <submittedName>
        <fullName evidence="10">D-methionine transport system permease protein</fullName>
    </submittedName>
</protein>
<dbReference type="CDD" id="cd06261">
    <property type="entry name" value="TM_PBP2"/>
    <property type="match status" value="1"/>
</dbReference>
<evidence type="ECO:0000256" key="1">
    <source>
        <dbReference type="ARBA" id="ARBA00004651"/>
    </source>
</evidence>
<feature type="transmembrane region" description="Helical" evidence="8">
    <location>
        <begin position="114"/>
        <end position="132"/>
    </location>
</feature>
<dbReference type="InterPro" id="IPR035906">
    <property type="entry name" value="MetI-like_sf"/>
</dbReference>
<dbReference type="AlphaFoldDB" id="A0A1M6BBW0"/>
<keyword evidence="5 8" id="KW-0812">Transmembrane</keyword>
<dbReference type="Proteomes" id="UP000184278">
    <property type="component" value="Unassembled WGS sequence"/>
</dbReference>